<keyword evidence="4 9" id="KW-0547">Nucleotide-binding</keyword>
<feature type="domain" description="DALR anticodon binding" evidence="10">
    <location>
        <begin position="551"/>
        <end position="675"/>
    </location>
</feature>
<dbReference type="GO" id="GO:0004814">
    <property type="term" value="F:arginine-tRNA ligase activity"/>
    <property type="evidence" value="ECO:0007669"/>
    <property type="project" value="UniProtKB-EC"/>
</dbReference>
<organism evidence="12">
    <name type="scientific">Candidatus Heimdallarchaeum endolithica</name>
    <dbReference type="NCBI Taxonomy" id="2876572"/>
    <lineage>
        <taxon>Archaea</taxon>
        <taxon>Promethearchaeati</taxon>
        <taxon>Candidatus Heimdallarchaeota</taxon>
        <taxon>Candidatus Heimdallarchaeia (ex Rinke et al. 2021) (nom. nud.)</taxon>
        <taxon>Candidatus Heimdallarchaeales</taxon>
        <taxon>Candidatus Heimdallarchaeaceae</taxon>
        <taxon>Candidatus Heimdallarchaeum</taxon>
    </lineage>
</organism>
<feature type="domain" description="Arginyl tRNA synthetase N-terminal" evidence="11">
    <location>
        <begin position="7"/>
        <end position="86"/>
    </location>
</feature>
<comment type="similarity">
    <text evidence="1 9">Belongs to the class-I aminoacyl-tRNA synthetase family.</text>
</comment>
<dbReference type="SMART" id="SM01016">
    <property type="entry name" value="Arg_tRNA_synt_N"/>
    <property type="match status" value="1"/>
</dbReference>
<dbReference type="EMBL" id="CP084167">
    <property type="protein sequence ID" value="UJG44813.1"/>
    <property type="molecule type" value="Genomic_DNA"/>
</dbReference>
<dbReference type="GO" id="GO:0005524">
    <property type="term" value="F:ATP binding"/>
    <property type="evidence" value="ECO:0007669"/>
    <property type="project" value="UniProtKB-KW"/>
</dbReference>
<evidence type="ECO:0000256" key="1">
    <source>
        <dbReference type="ARBA" id="ARBA00005594"/>
    </source>
</evidence>
<dbReference type="SMART" id="SM00836">
    <property type="entry name" value="DALR_1"/>
    <property type="match status" value="1"/>
</dbReference>
<evidence type="ECO:0000256" key="5">
    <source>
        <dbReference type="ARBA" id="ARBA00022840"/>
    </source>
</evidence>
<name>A0A9Y1BT99_9ARCH</name>
<evidence type="ECO:0000259" key="10">
    <source>
        <dbReference type="SMART" id="SM00836"/>
    </source>
</evidence>
<evidence type="ECO:0000256" key="6">
    <source>
        <dbReference type="ARBA" id="ARBA00022917"/>
    </source>
</evidence>
<dbReference type="Pfam" id="PF03485">
    <property type="entry name" value="Arg_tRNA_synt_N"/>
    <property type="match status" value="1"/>
</dbReference>
<dbReference type="PROSITE" id="PS00178">
    <property type="entry name" value="AA_TRNA_LIGASE_I"/>
    <property type="match status" value="1"/>
</dbReference>
<keyword evidence="6 9" id="KW-0648">Protein biosynthesis</keyword>
<evidence type="ECO:0000256" key="8">
    <source>
        <dbReference type="ARBA" id="ARBA00049339"/>
    </source>
</evidence>
<dbReference type="GO" id="GO:0005737">
    <property type="term" value="C:cytoplasm"/>
    <property type="evidence" value="ECO:0007669"/>
    <property type="project" value="InterPro"/>
</dbReference>
<evidence type="ECO:0000256" key="3">
    <source>
        <dbReference type="ARBA" id="ARBA00022598"/>
    </source>
</evidence>
<evidence type="ECO:0000256" key="7">
    <source>
        <dbReference type="ARBA" id="ARBA00023146"/>
    </source>
</evidence>
<keyword evidence="3 9" id="KW-0436">Ligase</keyword>
<accession>A0A9Y1BT99</accession>
<reference evidence="12" key="1">
    <citation type="journal article" date="2022" name="Nat. Microbiol.">
        <title>Unique mobile elements and scalable gene flow at the prokaryote-eukaryote boundary revealed by circularized Asgard archaea genomes.</title>
        <authorList>
            <person name="Wu F."/>
            <person name="Speth D.R."/>
            <person name="Philosof A."/>
            <person name="Cremiere A."/>
            <person name="Narayanan A."/>
            <person name="Barco R.A."/>
            <person name="Connon S.A."/>
            <person name="Amend J.P."/>
            <person name="Antoshechkin I.A."/>
            <person name="Orphan V.J."/>
        </authorList>
    </citation>
    <scope>NUCLEOTIDE SEQUENCE</scope>
    <source>
        <strain evidence="12">PR6</strain>
    </source>
</reference>
<dbReference type="InterPro" id="IPR036695">
    <property type="entry name" value="Arg-tRNA-synth_N_sf"/>
</dbReference>
<dbReference type="Gene3D" id="3.30.1360.70">
    <property type="entry name" value="Arginyl tRNA synthetase N-terminal domain"/>
    <property type="match status" value="1"/>
</dbReference>
<dbReference type="InterPro" id="IPR009080">
    <property type="entry name" value="tRNAsynth_Ia_anticodon-bd"/>
</dbReference>
<dbReference type="SUPFAM" id="SSF47323">
    <property type="entry name" value="Anticodon-binding domain of a subclass of class I aminoacyl-tRNA synthetases"/>
    <property type="match status" value="1"/>
</dbReference>
<evidence type="ECO:0000256" key="9">
    <source>
        <dbReference type="RuleBase" id="RU363038"/>
    </source>
</evidence>
<sequence>MNEKPVDKIAGIIYQHIIENYEKDISIIWNKPPSANLGDVSFPLFSIAKNVGEEVGVIGQSLKPKIENQEIIERVELKGGFLNIFFNRTIFSDKVLKNALKTEKYGKSSEESTRRIIIEHTSSNPNGPLHIGNFRGSVIGDLLSRLYKMSGAAVNVRYYVNDLGRQIAPVVIGYKLLKDNNIEPDSKIDLWIGKIYATMNTLLDIQELKKEIKSKTGNCFVSENLKYEINQNNKEEIEKILSSAELDEKTREYLLKSLKKLFSVQNSLSSKIPKLFGLLRDLTEKKVEDLSSLTQEYIEQYLKGNNKQIVDEYRELTEKALRGHIETLSRFNIFHDDFDRESDIAWSGEVKQILQKLETKQWLRHDGKARLLKNNEIATSLRFKEKYNIKHEIPDLILVNSEGIPLYPCRDIAYHLHKLEKFNANLCINVIGKQQQSLQLGVRLALYALNRSDIADKIIHFDYEYVTLVGRKMAGRELEYVTPDELYSLAREEVYKFLNERDYSEEEKAKIANIVSAASVKISIAKIDPNKAVMFDVKKATDLNENSGPFLLYSFTRAKNIISKAKKANIPIEEIINNLESVEISIIEDEEWNLIKLIEELPMIYKRAINTKRPDTIVNFSFEICKAFNKFYDNCPVISEKNKKIRETRILIVQATIKTLESLFEVLGIESLEKM</sequence>
<dbReference type="EC" id="6.1.1.19" evidence="2"/>
<dbReference type="InterPro" id="IPR001412">
    <property type="entry name" value="aa-tRNA-synth_I_CS"/>
</dbReference>
<dbReference type="Pfam" id="PF05746">
    <property type="entry name" value="DALR_1"/>
    <property type="match status" value="1"/>
</dbReference>
<dbReference type="InterPro" id="IPR035684">
    <property type="entry name" value="ArgRS_core"/>
</dbReference>
<keyword evidence="5 9" id="KW-0067">ATP-binding</keyword>
<dbReference type="SUPFAM" id="SSF55190">
    <property type="entry name" value="Arginyl-tRNA synthetase (ArgRS), N-terminal 'additional' domain"/>
    <property type="match status" value="1"/>
</dbReference>
<comment type="catalytic activity">
    <reaction evidence="8">
        <text>tRNA(Arg) + L-arginine + ATP = L-arginyl-tRNA(Arg) + AMP + diphosphate</text>
        <dbReference type="Rhea" id="RHEA:20301"/>
        <dbReference type="Rhea" id="RHEA-COMP:9658"/>
        <dbReference type="Rhea" id="RHEA-COMP:9673"/>
        <dbReference type="ChEBI" id="CHEBI:30616"/>
        <dbReference type="ChEBI" id="CHEBI:32682"/>
        <dbReference type="ChEBI" id="CHEBI:33019"/>
        <dbReference type="ChEBI" id="CHEBI:78442"/>
        <dbReference type="ChEBI" id="CHEBI:78513"/>
        <dbReference type="ChEBI" id="CHEBI:456215"/>
        <dbReference type="EC" id="6.1.1.19"/>
    </reaction>
</comment>
<evidence type="ECO:0000313" key="12">
    <source>
        <dbReference type="EMBL" id="UJG44813.1"/>
    </source>
</evidence>
<dbReference type="InterPro" id="IPR005148">
    <property type="entry name" value="Arg-tRNA-synth_N"/>
</dbReference>
<evidence type="ECO:0000256" key="4">
    <source>
        <dbReference type="ARBA" id="ARBA00022741"/>
    </source>
</evidence>
<dbReference type="SUPFAM" id="SSF52374">
    <property type="entry name" value="Nucleotidylyl transferase"/>
    <property type="match status" value="1"/>
</dbReference>
<evidence type="ECO:0000256" key="2">
    <source>
        <dbReference type="ARBA" id="ARBA00012837"/>
    </source>
</evidence>
<dbReference type="Pfam" id="PF00750">
    <property type="entry name" value="tRNA-synt_1d"/>
    <property type="match status" value="2"/>
</dbReference>
<dbReference type="InterPro" id="IPR001278">
    <property type="entry name" value="Arg-tRNA-ligase"/>
</dbReference>
<dbReference type="AlphaFoldDB" id="A0A9Y1BT99"/>
<dbReference type="InterPro" id="IPR008909">
    <property type="entry name" value="DALR_anticod-bd"/>
</dbReference>
<evidence type="ECO:0000259" key="11">
    <source>
        <dbReference type="SMART" id="SM01016"/>
    </source>
</evidence>
<dbReference type="Proteomes" id="UP001200513">
    <property type="component" value="Chromosome"/>
</dbReference>
<dbReference type="Gene3D" id="1.10.730.10">
    <property type="entry name" value="Isoleucyl-tRNA Synthetase, Domain 1"/>
    <property type="match status" value="1"/>
</dbReference>
<dbReference type="GO" id="GO:0006420">
    <property type="term" value="P:arginyl-tRNA aminoacylation"/>
    <property type="evidence" value="ECO:0007669"/>
    <property type="project" value="InterPro"/>
</dbReference>
<keyword evidence="7 9" id="KW-0030">Aminoacyl-tRNA synthetase</keyword>
<dbReference type="PANTHER" id="PTHR11956:SF5">
    <property type="entry name" value="ARGININE--TRNA LIGASE, CYTOPLASMIC"/>
    <property type="match status" value="1"/>
</dbReference>
<dbReference type="PANTHER" id="PTHR11956">
    <property type="entry name" value="ARGINYL-TRNA SYNTHETASE"/>
    <property type="match status" value="1"/>
</dbReference>
<gene>
    <name evidence="12" type="primary">argS</name>
    <name evidence="12" type="ORF">K9W46_06415</name>
</gene>
<dbReference type="InterPro" id="IPR014729">
    <property type="entry name" value="Rossmann-like_a/b/a_fold"/>
</dbReference>
<protein>
    <recommendedName>
        <fullName evidence="2">arginine--tRNA ligase</fullName>
        <ecNumber evidence="2">6.1.1.19</ecNumber>
    </recommendedName>
</protein>
<dbReference type="PRINTS" id="PR01038">
    <property type="entry name" value="TRNASYNTHARG"/>
</dbReference>
<dbReference type="Gene3D" id="3.40.50.620">
    <property type="entry name" value="HUPs"/>
    <property type="match status" value="2"/>
</dbReference>
<proteinExistence type="inferred from homology"/>